<evidence type="ECO:0000256" key="4">
    <source>
        <dbReference type="ARBA" id="ARBA00022989"/>
    </source>
</evidence>
<dbReference type="Gene3D" id="1.20.1250.20">
    <property type="entry name" value="MFS general substrate transporter like domains"/>
    <property type="match status" value="1"/>
</dbReference>
<feature type="transmembrane region" description="Helical" evidence="6">
    <location>
        <begin position="245"/>
        <end position="268"/>
    </location>
</feature>
<protein>
    <submittedName>
        <fullName evidence="8">MFS transporter</fullName>
    </submittedName>
</protein>
<dbReference type="EMBL" id="PXVD01000032">
    <property type="protein sequence ID" value="MDJ1372607.1"/>
    <property type="molecule type" value="Genomic_DNA"/>
</dbReference>
<evidence type="ECO:0000313" key="9">
    <source>
        <dbReference type="Proteomes" id="UP001170379"/>
    </source>
</evidence>
<dbReference type="Gene3D" id="1.20.1720.10">
    <property type="entry name" value="Multidrug resistance protein D"/>
    <property type="match status" value="1"/>
</dbReference>
<feature type="domain" description="Major facilitator superfamily (MFS) profile" evidence="7">
    <location>
        <begin position="33"/>
        <end position="475"/>
    </location>
</feature>
<dbReference type="InterPro" id="IPR036259">
    <property type="entry name" value="MFS_trans_sf"/>
</dbReference>
<dbReference type="Pfam" id="PF07690">
    <property type="entry name" value="MFS_1"/>
    <property type="match status" value="1"/>
</dbReference>
<reference evidence="8" key="1">
    <citation type="submission" date="2018-03" db="EMBL/GenBank/DDBJ databases">
        <authorList>
            <person name="Nunes O.C."/>
            <person name="Lopes A.R."/>
            <person name="Froufe H."/>
            <person name="Munoz-Merida A."/>
            <person name="Barroso C."/>
            <person name="Egas C."/>
        </authorList>
    </citation>
    <scope>NUCLEOTIDE SEQUENCE</scope>
    <source>
        <strain evidence="8">ON4</strain>
    </source>
</reference>
<keyword evidence="2" id="KW-0813">Transport</keyword>
<keyword evidence="3 6" id="KW-0812">Transmembrane</keyword>
<keyword evidence="9" id="KW-1185">Reference proteome</keyword>
<name>A0ABT7CBM9_9MICO</name>
<gene>
    <name evidence="8" type="ORF">C7K25_14775</name>
</gene>
<dbReference type="InterPro" id="IPR011701">
    <property type="entry name" value="MFS"/>
</dbReference>
<evidence type="ECO:0000256" key="2">
    <source>
        <dbReference type="ARBA" id="ARBA00022448"/>
    </source>
</evidence>
<dbReference type="Proteomes" id="UP001170379">
    <property type="component" value="Unassembled WGS sequence"/>
</dbReference>
<dbReference type="PANTHER" id="PTHR42718">
    <property type="entry name" value="MAJOR FACILITATOR SUPERFAMILY MULTIDRUG TRANSPORTER MFSC"/>
    <property type="match status" value="1"/>
</dbReference>
<feature type="transmembrane region" description="Helical" evidence="6">
    <location>
        <begin position="321"/>
        <end position="343"/>
    </location>
</feature>
<feature type="transmembrane region" description="Helical" evidence="6">
    <location>
        <begin position="455"/>
        <end position="474"/>
    </location>
</feature>
<dbReference type="CDD" id="cd17321">
    <property type="entry name" value="MFS_MMR_MDR_like"/>
    <property type="match status" value="1"/>
</dbReference>
<feature type="transmembrane region" description="Helical" evidence="6">
    <location>
        <begin position="350"/>
        <end position="369"/>
    </location>
</feature>
<feature type="transmembrane region" description="Helical" evidence="6">
    <location>
        <begin position="415"/>
        <end position="435"/>
    </location>
</feature>
<feature type="transmembrane region" description="Helical" evidence="6">
    <location>
        <begin position="32"/>
        <end position="55"/>
    </location>
</feature>
<dbReference type="PROSITE" id="PS50850">
    <property type="entry name" value="MFS"/>
    <property type="match status" value="1"/>
</dbReference>
<keyword evidence="4 6" id="KW-1133">Transmembrane helix</keyword>
<feature type="transmembrane region" description="Helical" evidence="6">
    <location>
        <begin position="188"/>
        <end position="207"/>
    </location>
</feature>
<dbReference type="InterPro" id="IPR020846">
    <property type="entry name" value="MFS_dom"/>
</dbReference>
<dbReference type="PANTHER" id="PTHR42718:SF9">
    <property type="entry name" value="MAJOR FACILITATOR SUPERFAMILY MULTIDRUG TRANSPORTER MFSC"/>
    <property type="match status" value="1"/>
</dbReference>
<evidence type="ECO:0000256" key="1">
    <source>
        <dbReference type="ARBA" id="ARBA00004651"/>
    </source>
</evidence>
<feature type="transmembrane region" description="Helical" evidence="6">
    <location>
        <begin position="219"/>
        <end position="239"/>
    </location>
</feature>
<evidence type="ECO:0000256" key="6">
    <source>
        <dbReference type="SAM" id="Phobius"/>
    </source>
</evidence>
<reference evidence="8" key="2">
    <citation type="journal article" date="2022" name="Sci. Rep.">
        <title>In silico prediction of the enzymes involved in the degradation of the herbicide molinate by Gulosibacter molinativorax ON4T.</title>
        <authorList>
            <person name="Lopes A.R."/>
            <person name="Bunin E."/>
            <person name="Viana A.T."/>
            <person name="Froufe H."/>
            <person name="Munoz-Merida A."/>
            <person name="Pinho D."/>
            <person name="Figueiredo J."/>
            <person name="Barroso C."/>
            <person name="Vaz-Moreira I."/>
            <person name="Bellanger X."/>
            <person name="Egas C."/>
            <person name="Nunes O.C."/>
        </authorList>
    </citation>
    <scope>NUCLEOTIDE SEQUENCE</scope>
    <source>
        <strain evidence="8">ON4</strain>
    </source>
</reference>
<keyword evidence="5 6" id="KW-0472">Membrane</keyword>
<feature type="transmembrane region" description="Helical" evidence="6">
    <location>
        <begin position="375"/>
        <end position="394"/>
    </location>
</feature>
<evidence type="ECO:0000313" key="8">
    <source>
        <dbReference type="EMBL" id="MDJ1372607.1"/>
    </source>
</evidence>
<comment type="subcellular location">
    <subcellularLocation>
        <location evidence="1">Cell membrane</location>
        <topology evidence="1">Multi-pass membrane protein</topology>
    </subcellularLocation>
</comment>
<organism evidence="8 9">
    <name type="scientific">Gulosibacter molinativorax</name>
    <dbReference type="NCBI Taxonomy" id="256821"/>
    <lineage>
        <taxon>Bacteria</taxon>
        <taxon>Bacillati</taxon>
        <taxon>Actinomycetota</taxon>
        <taxon>Actinomycetes</taxon>
        <taxon>Micrococcales</taxon>
        <taxon>Microbacteriaceae</taxon>
        <taxon>Gulosibacter</taxon>
    </lineage>
</organism>
<evidence type="ECO:0000256" key="5">
    <source>
        <dbReference type="ARBA" id="ARBA00023136"/>
    </source>
</evidence>
<feature type="transmembrane region" description="Helical" evidence="6">
    <location>
        <begin position="99"/>
        <end position="118"/>
    </location>
</feature>
<dbReference type="PRINTS" id="PR01036">
    <property type="entry name" value="TCRTETB"/>
</dbReference>
<feature type="transmembrane region" description="Helical" evidence="6">
    <location>
        <begin position="157"/>
        <end position="182"/>
    </location>
</feature>
<evidence type="ECO:0000256" key="3">
    <source>
        <dbReference type="ARBA" id="ARBA00022692"/>
    </source>
</evidence>
<feature type="transmembrane region" description="Helical" evidence="6">
    <location>
        <begin position="67"/>
        <end position="87"/>
    </location>
</feature>
<feature type="transmembrane region" description="Helical" evidence="6">
    <location>
        <begin position="124"/>
        <end position="145"/>
    </location>
</feature>
<comment type="caution">
    <text evidence="8">The sequence shown here is derived from an EMBL/GenBank/DDBJ whole genome shotgun (WGS) entry which is preliminary data.</text>
</comment>
<accession>A0ABT7CBM9</accession>
<dbReference type="SUPFAM" id="SSF103473">
    <property type="entry name" value="MFS general substrate transporter"/>
    <property type="match status" value="1"/>
</dbReference>
<feature type="transmembrane region" description="Helical" evidence="6">
    <location>
        <begin position="289"/>
        <end position="309"/>
    </location>
</feature>
<sequence length="484" mass="50072">MLNREGRVVVTSARQARGAAEKAAATPRNNRGVLLTLSLATAVSALGTSIANVALPSVATEFAMSMSAVQWATLAYLLSTTVSVVLVGNVSDRYGRSTVLGLGIALFVAAALASAFAPNFATLVIARAVQGVGAAAMAALPMATIRQVVSPERVGRAMGLLGSSMATGMALGPAAGGFIVSFFGWRGVFLVLALLGGLVFVLARAFVRLEPVVPRQQTRFDYFGALLLVSALSVFSIAITMRPGGWLGALTLVAFAVLLLVLFVVVELRRTHPLVNIRMLREARVLPSFAVAFLAAYIMMTFTVVPPFYLTRDLGLSDAWMGVALAVGPLAAIAAGVPAGRIVDRTDARVVTVFGLALMTVSAVSFVLLPAAFGLVGFLVSALLLTPGNQLFMAGNNTATMMRAKEGQQGVVSGLLNLTRNLGFVTGTGTAALLFDSASVVNSVGEIEISGLQMSFAAAAIVGLTAVALALSTVRAARIETPSR</sequence>
<evidence type="ECO:0000259" key="7">
    <source>
        <dbReference type="PROSITE" id="PS50850"/>
    </source>
</evidence>
<proteinExistence type="predicted"/>